<sequence>MDPNPKKVRWILSNLNLTLVFVLIPAYVMSTRTATLNSSQIVFLSLEMVVAIHSVPLFLMAAVAGSELSKARFVSTLENQIIFKSRTFPIWYRDLFGLLFNALTLTFISFIITVPTVLVLPTPPKTSSILDAVTTLHELFLDIKFHRKPISDETVIQRLRWRKHKNYLTEETKPKILHGLSDLDLYSILTVQFRLVRHYLDIAAVFIMGPGFLIVVIANYVAIMLHIWKVTITSISCHIHSSRPRPDPYHGRTSTS</sequence>
<organism evidence="2 3">
    <name type="scientific">Folsomia candida</name>
    <name type="common">Springtail</name>
    <dbReference type="NCBI Taxonomy" id="158441"/>
    <lineage>
        <taxon>Eukaryota</taxon>
        <taxon>Metazoa</taxon>
        <taxon>Ecdysozoa</taxon>
        <taxon>Arthropoda</taxon>
        <taxon>Hexapoda</taxon>
        <taxon>Collembola</taxon>
        <taxon>Entomobryomorpha</taxon>
        <taxon>Isotomoidea</taxon>
        <taxon>Isotomidae</taxon>
        <taxon>Proisotominae</taxon>
        <taxon>Folsomia</taxon>
    </lineage>
</organism>
<protein>
    <submittedName>
        <fullName evidence="2">Uncharacterized protein</fullName>
    </submittedName>
</protein>
<keyword evidence="1" id="KW-1133">Transmembrane helix</keyword>
<keyword evidence="1" id="KW-0812">Transmembrane</keyword>
<evidence type="ECO:0000256" key="1">
    <source>
        <dbReference type="SAM" id="Phobius"/>
    </source>
</evidence>
<gene>
    <name evidence="2" type="ORF">Fcan01_19217</name>
</gene>
<proteinExistence type="predicted"/>
<dbReference type="AlphaFoldDB" id="A0A226DKH4"/>
<dbReference type="Proteomes" id="UP000198287">
    <property type="component" value="Unassembled WGS sequence"/>
</dbReference>
<evidence type="ECO:0000313" key="2">
    <source>
        <dbReference type="EMBL" id="OXA46052.1"/>
    </source>
</evidence>
<keyword evidence="3" id="KW-1185">Reference proteome</keyword>
<reference evidence="2 3" key="1">
    <citation type="submission" date="2015-12" db="EMBL/GenBank/DDBJ databases">
        <title>The genome of Folsomia candida.</title>
        <authorList>
            <person name="Faddeeva A."/>
            <person name="Derks M.F."/>
            <person name="Anvar Y."/>
            <person name="Smit S."/>
            <person name="Van Straalen N."/>
            <person name="Roelofs D."/>
        </authorList>
    </citation>
    <scope>NUCLEOTIDE SEQUENCE [LARGE SCALE GENOMIC DNA]</scope>
    <source>
        <strain evidence="2 3">VU population</strain>
        <tissue evidence="2">Whole body</tissue>
    </source>
</reference>
<feature type="transmembrane region" description="Helical" evidence="1">
    <location>
        <begin position="12"/>
        <end position="29"/>
    </location>
</feature>
<name>A0A226DKH4_FOLCA</name>
<feature type="transmembrane region" description="Helical" evidence="1">
    <location>
        <begin position="41"/>
        <end position="64"/>
    </location>
</feature>
<accession>A0A226DKH4</accession>
<keyword evidence="1" id="KW-0472">Membrane</keyword>
<comment type="caution">
    <text evidence="2">The sequence shown here is derived from an EMBL/GenBank/DDBJ whole genome shotgun (WGS) entry which is preliminary data.</text>
</comment>
<evidence type="ECO:0000313" key="3">
    <source>
        <dbReference type="Proteomes" id="UP000198287"/>
    </source>
</evidence>
<feature type="transmembrane region" description="Helical" evidence="1">
    <location>
        <begin position="202"/>
        <end position="228"/>
    </location>
</feature>
<feature type="transmembrane region" description="Helical" evidence="1">
    <location>
        <begin position="95"/>
        <end position="120"/>
    </location>
</feature>
<dbReference type="EMBL" id="LNIX01000016">
    <property type="protein sequence ID" value="OXA46052.1"/>
    <property type="molecule type" value="Genomic_DNA"/>
</dbReference>